<evidence type="ECO:0008006" key="4">
    <source>
        <dbReference type="Google" id="ProtNLM"/>
    </source>
</evidence>
<accession>A0A545T9K3</accession>
<dbReference type="Proteomes" id="UP000317839">
    <property type="component" value="Unassembled WGS sequence"/>
</dbReference>
<protein>
    <recommendedName>
        <fullName evidence="4">Lipoprotein</fullName>
    </recommendedName>
</protein>
<feature type="signal peptide" evidence="1">
    <location>
        <begin position="1"/>
        <end position="26"/>
    </location>
</feature>
<comment type="caution">
    <text evidence="2">The sequence shown here is derived from an EMBL/GenBank/DDBJ whole genome shotgun (WGS) entry which is preliminary data.</text>
</comment>
<feature type="chain" id="PRO_5021899418" description="Lipoprotein" evidence="1">
    <location>
        <begin position="27"/>
        <end position="171"/>
    </location>
</feature>
<evidence type="ECO:0000256" key="1">
    <source>
        <dbReference type="SAM" id="SignalP"/>
    </source>
</evidence>
<sequence length="171" mass="20035">MKILTMKLLSLKIVFISVFFSTSCLASQDTVYFWNNVSFETDQGKVYLRVDQKTGALSEMRVFIDDKEVSVDNKYFLGLSSIQLNTVKYSGGCSFRPVKCYKYLSFEYRVDVDFEVYPDWYEDPQVTFIFSEGQFVERRQRIKKSPKLWELISTDLKGVVHVGKEEIVRSY</sequence>
<dbReference type="AlphaFoldDB" id="A0A545T9K3"/>
<dbReference type="RefSeq" id="WP_142942608.1">
    <property type="nucleotide sequence ID" value="NZ_VIKR01000003.1"/>
</dbReference>
<organism evidence="2 3">
    <name type="scientific">Aliikangiella marina</name>
    <dbReference type="NCBI Taxonomy" id="1712262"/>
    <lineage>
        <taxon>Bacteria</taxon>
        <taxon>Pseudomonadati</taxon>
        <taxon>Pseudomonadota</taxon>
        <taxon>Gammaproteobacteria</taxon>
        <taxon>Oceanospirillales</taxon>
        <taxon>Pleioneaceae</taxon>
        <taxon>Aliikangiella</taxon>
    </lineage>
</organism>
<dbReference type="PROSITE" id="PS51257">
    <property type="entry name" value="PROKAR_LIPOPROTEIN"/>
    <property type="match status" value="1"/>
</dbReference>
<evidence type="ECO:0000313" key="3">
    <source>
        <dbReference type="Proteomes" id="UP000317839"/>
    </source>
</evidence>
<reference evidence="2 3" key="1">
    <citation type="submission" date="2019-06" db="EMBL/GenBank/DDBJ databases">
        <title>Draft genome of Aliikangiella marina GYP-15.</title>
        <authorList>
            <person name="Wang G."/>
        </authorList>
    </citation>
    <scope>NUCLEOTIDE SEQUENCE [LARGE SCALE GENOMIC DNA]</scope>
    <source>
        <strain evidence="2 3">GYP-15</strain>
    </source>
</reference>
<dbReference type="OrthoDB" id="9838679at2"/>
<name>A0A545T9K3_9GAMM</name>
<evidence type="ECO:0000313" key="2">
    <source>
        <dbReference type="EMBL" id="TQV73901.1"/>
    </source>
</evidence>
<proteinExistence type="predicted"/>
<dbReference type="EMBL" id="VIKR01000003">
    <property type="protein sequence ID" value="TQV73901.1"/>
    <property type="molecule type" value="Genomic_DNA"/>
</dbReference>
<keyword evidence="3" id="KW-1185">Reference proteome</keyword>
<keyword evidence="1" id="KW-0732">Signal</keyword>
<gene>
    <name evidence="2" type="ORF">FLL45_13635</name>
</gene>